<feature type="region of interest" description="Disordered" evidence="1">
    <location>
        <begin position="58"/>
        <end position="80"/>
    </location>
</feature>
<feature type="region of interest" description="Disordered" evidence="1">
    <location>
        <begin position="92"/>
        <end position="154"/>
    </location>
</feature>
<feature type="region of interest" description="Disordered" evidence="1">
    <location>
        <begin position="176"/>
        <end position="214"/>
    </location>
</feature>
<accession>A0A811LID4</accession>
<name>A0A811LID4_9BILA</name>
<reference evidence="2" key="1">
    <citation type="submission" date="2020-09" db="EMBL/GenBank/DDBJ databases">
        <authorList>
            <person name="Kikuchi T."/>
        </authorList>
    </citation>
    <scope>NUCLEOTIDE SEQUENCE</scope>
    <source>
        <strain evidence="2">SH1</strain>
    </source>
</reference>
<proteinExistence type="predicted"/>
<dbReference type="OrthoDB" id="5815147at2759"/>
<dbReference type="Proteomes" id="UP000614601">
    <property type="component" value="Unassembled WGS sequence"/>
</dbReference>
<dbReference type="Proteomes" id="UP000783686">
    <property type="component" value="Unassembled WGS sequence"/>
</dbReference>
<feature type="compositionally biased region" description="Low complexity" evidence="1">
    <location>
        <begin position="103"/>
        <end position="115"/>
    </location>
</feature>
<evidence type="ECO:0000313" key="3">
    <source>
        <dbReference type="Proteomes" id="UP000614601"/>
    </source>
</evidence>
<feature type="compositionally biased region" description="Basic and acidic residues" evidence="1">
    <location>
        <begin position="116"/>
        <end position="154"/>
    </location>
</feature>
<organism evidence="2 3">
    <name type="scientific">Bursaphelenchus okinawaensis</name>
    <dbReference type="NCBI Taxonomy" id="465554"/>
    <lineage>
        <taxon>Eukaryota</taxon>
        <taxon>Metazoa</taxon>
        <taxon>Ecdysozoa</taxon>
        <taxon>Nematoda</taxon>
        <taxon>Chromadorea</taxon>
        <taxon>Rhabditida</taxon>
        <taxon>Tylenchina</taxon>
        <taxon>Tylenchomorpha</taxon>
        <taxon>Aphelenchoidea</taxon>
        <taxon>Aphelenchoididae</taxon>
        <taxon>Bursaphelenchus</taxon>
    </lineage>
</organism>
<gene>
    <name evidence="2" type="ORF">BOKJ2_LOCUS13403</name>
</gene>
<evidence type="ECO:0000313" key="2">
    <source>
        <dbReference type="EMBL" id="CAD5229344.1"/>
    </source>
</evidence>
<dbReference type="EMBL" id="CAJFCW020000006">
    <property type="protein sequence ID" value="CAG9126426.1"/>
    <property type="molecule type" value="Genomic_DNA"/>
</dbReference>
<dbReference type="Pfam" id="PF17361">
    <property type="entry name" value="DUF5387"/>
    <property type="match status" value="1"/>
</dbReference>
<evidence type="ECO:0000256" key="1">
    <source>
        <dbReference type="SAM" id="MobiDB-lite"/>
    </source>
</evidence>
<dbReference type="AlphaFoldDB" id="A0A811LID4"/>
<protein>
    <submittedName>
        <fullName evidence="2">Uncharacterized protein</fullName>
    </submittedName>
</protein>
<keyword evidence="3" id="KW-1185">Reference proteome</keyword>
<feature type="region of interest" description="Disordered" evidence="1">
    <location>
        <begin position="242"/>
        <end position="270"/>
    </location>
</feature>
<dbReference type="InterPro" id="IPR035539">
    <property type="entry name" value="DUF5387"/>
</dbReference>
<sequence>MYNFTECRFSFLVTYTAGPKNDLKVRFWDSIPFCKTGSRKQMSAELIQSYNEQVLSREPHELDQSVQQTQLGEAELARPEDFVEPQEVAEDKFVEDDQHQNYRSRNTSTSSSGHSSEAREANSHEYHAQPEIQPEEHELRHRELEKHPNPEREETSVIEVIKEEKLKVTETTKTREIDEVTTTTESKPTPKPLVKRDFPQAAPTSETTKSLEKDENDWALKNQGRGKINALIARFNNGAVLNESSDNTHQYKSDYGVGKGKGQLRQDVFQ</sequence>
<comment type="caution">
    <text evidence="2">The sequence shown here is derived from an EMBL/GenBank/DDBJ whole genome shotgun (WGS) entry which is preliminary data.</text>
</comment>
<dbReference type="EMBL" id="CAJFDH010000006">
    <property type="protein sequence ID" value="CAD5229344.1"/>
    <property type="molecule type" value="Genomic_DNA"/>
</dbReference>